<sequence length="77" mass="8810">MSSRAPSFSSSHATGRVPPVRRFLFHPLGKAILEAQLRGDQELPPEYDSDESIDYLPESPPRKHVHYGEPGYRTRYQ</sequence>
<dbReference type="AlphaFoldDB" id="A0A3L6PYB7"/>
<gene>
    <name evidence="2" type="ORF">C2845_PM16G01410</name>
</gene>
<evidence type="ECO:0000313" key="3">
    <source>
        <dbReference type="Proteomes" id="UP000275267"/>
    </source>
</evidence>
<evidence type="ECO:0000313" key="2">
    <source>
        <dbReference type="EMBL" id="RLM65509.1"/>
    </source>
</evidence>
<feature type="region of interest" description="Disordered" evidence="1">
    <location>
        <begin position="39"/>
        <end position="77"/>
    </location>
</feature>
<name>A0A3L6PYB7_PANMI</name>
<accession>A0A3L6PYB7</accession>
<dbReference type="Proteomes" id="UP000275267">
    <property type="component" value="Unassembled WGS sequence"/>
</dbReference>
<protein>
    <submittedName>
        <fullName evidence="2">Uncharacterized protein</fullName>
    </submittedName>
</protein>
<feature type="compositionally biased region" description="Acidic residues" evidence="1">
    <location>
        <begin position="43"/>
        <end position="53"/>
    </location>
</feature>
<keyword evidence="3" id="KW-1185">Reference proteome</keyword>
<reference evidence="3" key="1">
    <citation type="journal article" date="2019" name="Nat. Commun.">
        <title>The genome of broomcorn millet.</title>
        <authorList>
            <person name="Zou C."/>
            <person name="Miki D."/>
            <person name="Li D."/>
            <person name="Tang Q."/>
            <person name="Xiao L."/>
            <person name="Rajput S."/>
            <person name="Deng P."/>
            <person name="Jia W."/>
            <person name="Huang R."/>
            <person name="Zhang M."/>
            <person name="Sun Y."/>
            <person name="Hu J."/>
            <person name="Fu X."/>
            <person name="Schnable P.S."/>
            <person name="Li F."/>
            <person name="Zhang H."/>
            <person name="Feng B."/>
            <person name="Zhu X."/>
            <person name="Liu R."/>
            <person name="Schnable J.C."/>
            <person name="Zhu J.-K."/>
            <person name="Zhang H."/>
        </authorList>
    </citation>
    <scope>NUCLEOTIDE SEQUENCE [LARGE SCALE GENOMIC DNA]</scope>
</reference>
<comment type="caution">
    <text evidence="2">The sequence shown here is derived from an EMBL/GenBank/DDBJ whole genome shotgun (WGS) entry which is preliminary data.</text>
</comment>
<dbReference type="EMBL" id="PQIB02000015">
    <property type="protein sequence ID" value="RLM65509.1"/>
    <property type="molecule type" value="Genomic_DNA"/>
</dbReference>
<proteinExistence type="predicted"/>
<evidence type="ECO:0000256" key="1">
    <source>
        <dbReference type="SAM" id="MobiDB-lite"/>
    </source>
</evidence>
<organism evidence="2 3">
    <name type="scientific">Panicum miliaceum</name>
    <name type="common">Proso millet</name>
    <name type="synonym">Broomcorn millet</name>
    <dbReference type="NCBI Taxonomy" id="4540"/>
    <lineage>
        <taxon>Eukaryota</taxon>
        <taxon>Viridiplantae</taxon>
        <taxon>Streptophyta</taxon>
        <taxon>Embryophyta</taxon>
        <taxon>Tracheophyta</taxon>
        <taxon>Spermatophyta</taxon>
        <taxon>Magnoliopsida</taxon>
        <taxon>Liliopsida</taxon>
        <taxon>Poales</taxon>
        <taxon>Poaceae</taxon>
        <taxon>PACMAD clade</taxon>
        <taxon>Panicoideae</taxon>
        <taxon>Panicodae</taxon>
        <taxon>Paniceae</taxon>
        <taxon>Panicinae</taxon>
        <taxon>Panicum</taxon>
        <taxon>Panicum sect. Panicum</taxon>
    </lineage>
</organism>